<keyword evidence="2" id="KW-1185">Reference proteome</keyword>
<gene>
    <name evidence="1" type="ORF">CEXT_201851</name>
</gene>
<evidence type="ECO:0000313" key="1">
    <source>
        <dbReference type="EMBL" id="GIY64106.1"/>
    </source>
</evidence>
<sequence length="90" mass="10813">MRGARNFSQLITFIPSPCQTMTMRGRVNCIRRLLGVEKKPARRHRFRRVTYQSQQANRWKDPGGKFLLDRKMFLLEILRNKMLQSHPQRN</sequence>
<reference evidence="1 2" key="1">
    <citation type="submission" date="2021-06" db="EMBL/GenBank/DDBJ databases">
        <title>Caerostris extrusa draft genome.</title>
        <authorList>
            <person name="Kono N."/>
            <person name="Arakawa K."/>
        </authorList>
    </citation>
    <scope>NUCLEOTIDE SEQUENCE [LARGE SCALE GENOMIC DNA]</scope>
</reference>
<accession>A0AAV4V1T7</accession>
<dbReference type="EMBL" id="BPLR01013832">
    <property type="protein sequence ID" value="GIY64106.1"/>
    <property type="molecule type" value="Genomic_DNA"/>
</dbReference>
<protein>
    <submittedName>
        <fullName evidence="1">Uncharacterized protein</fullName>
    </submittedName>
</protein>
<evidence type="ECO:0000313" key="2">
    <source>
        <dbReference type="Proteomes" id="UP001054945"/>
    </source>
</evidence>
<dbReference type="AlphaFoldDB" id="A0AAV4V1T7"/>
<comment type="caution">
    <text evidence="1">The sequence shown here is derived from an EMBL/GenBank/DDBJ whole genome shotgun (WGS) entry which is preliminary data.</text>
</comment>
<proteinExistence type="predicted"/>
<organism evidence="1 2">
    <name type="scientific">Caerostris extrusa</name>
    <name type="common">Bark spider</name>
    <name type="synonym">Caerostris bankana</name>
    <dbReference type="NCBI Taxonomy" id="172846"/>
    <lineage>
        <taxon>Eukaryota</taxon>
        <taxon>Metazoa</taxon>
        <taxon>Ecdysozoa</taxon>
        <taxon>Arthropoda</taxon>
        <taxon>Chelicerata</taxon>
        <taxon>Arachnida</taxon>
        <taxon>Araneae</taxon>
        <taxon>Araneomorphae</taxon>
        <taxon>Entelegynae</taxon>
        <taxon>Araneoidea</taxon>
        <taxon>Araneidae</taxon>
        <taxon>Caerostris</taxon>
    </lineage>
</organism>
<name>A0AAV4V1T7_CAEEX</name>
<dbReference type="Proteomes" id="UP001054945">
    <property type="component" value="Unassembled WGS sequence"/>
</dbReference>